<dbReference type="Proteomes" id="UP000230709">
    <property type="component" value="Chromosome"/>
</dbReference>
<organism evidence="1 2">
    <name type="scientific">Methylosinus trichosporium (strain ATCC 35070 / NCIMB 11131 / UNIQEM 75 / OB3b)</name>
    <dbReference type="NCBI Taxonomy" id="595536"/>
    <lineage>
        <taxon>Bacteria</taxon>
        <taxon>Pseudomonadati</taxon>
        <taxon>Pseudomonadota</taxon>
        <taxon>Alphaproteobacteria</taxon>
        <taxon>Hyphomicrobiales</taxon>
        <taxon>Methylocystaceae</taxon>
        <taxon>Methylosinus</taxon>
    </lineage>
</organism>
<evidence type="ECO:0000313" key="2">
    <source>
        <dbReference type="Proteomes" id="UP000230709"/>
    </source>
</evidence>
<keyword evidence="2" id="KW-1185">Reference proteome</keyword>
<dbReference type="EMBL" id="CP023737">
    <property type="protein sequence ID" value="ATQ66679.1"/>
    <property type="molecule type" value="Genomic_DNA"/>
</dbReference>
<evidence type="ECO:0000313" key="1">
    <source>
        <dbReference type="EMBL" id="ATQ66679.1"/>
    </source>
</evidence>
<dbReference type="AlphaFoldDB" id="A0A2D2CVL4"/>
<dbReference type="STRING" id="595536.GCA_000178815_00690"/>
<dbReference type="KEGG" id="mtw:CQW49_01275"/>
<dbReference type="CDD" id="cd10451">
    <property type="entry name" value="GIY-YIG_LuxR_like"/>
    <property type="match status" value="1"/>
</dbReference>
<dbReference type="InterPro" id="IPR035901">
    <property type="entry name" value="GIY-YIG_endonuc_sf"/>
</dbReference>
<protein>
    <submittedName>
        <fullName evidence="1">LuxR family transcriptional regulator</fullName>
    </submittedName>
</protein>
<reference evidence="2" key="1">
    <citation type="submission" date="2017-10" db="EMBL/GenBank/DDBJ databases">
        <title>Completed PacBio SMRT sequence of Methylosinus trichosporium OB3b reveals presence of a third large plasmid.</title>
        <authorList>
            <person name="Charles T.C."/>
            <person name="Lynch M.D.J."/>
            <person name="Heil J.R."/>
            <person name="Cheng J."/>
        </authorList>
    </citation>
    <scope>NUCLEOTIDE SEQUENCE [LARGE SCALE GENOMIC DNA]</scope>
    <source>
        <strain evidence="2">OB3b</strain>
    </source>
</reference>
<name>A0A2D2CVL4_METT3</name>
<dbReference type="RefSeq" id="WP_003610836.1">
    <property type="nucleotide sequence ID" value="NZ_ADVE02000001.1"/>
</dbReference>
<proteinExistence type="predicted"/>
<sequence length="116" mass="13611">MDRKSELKRAYKETPKKMGVYRVLNKQSGRSLLECGRDIEARLNRHMTELRFGSHRNRALQEDWNRLGADAFSFEIVELLKPLDEPDHDPTNDLEALLELTHENEEFAPAKLYNRS</sequence>
<gene>
    <name evidence="1" type="ORF">CQW49_01275</name>
</gene>
<accession>A0A2D2CVL4</accession>
<dbReference type="Gene3D" id="3.40.1440.10">
    <property type="entry name" value="GIY-YIG endonuclease"/>
    <property type="match status" value="1"/>
</dbReference>
<dbReference type="SUPFAM" id="SSF82771">
    <property type="entry name" value="GIY-YIG endonuclease"/>
    <property type="match status" value="1"/>
</dbReference>